<evidence type="ECO:0000313" key="4">
    <source>
        <dbReference type="Proteomes" id="UP001500320"/>
    </source>
</evidence>
<feature type="transmembrane region" description="Helical" evidence="2">
    <location>
        <begin position="145"/>
        <end position="164"/>
    </location>
</feature>
<name>A0ABP6NP36_9ACTN</name>
<feature type="transmembrane region" description="Helical" evidence="2">
    <location>
        <begin position="113"/>
        <end position="133"/>
    </location>
</feature>
<keyword evidence="2" id="KW-1133">Transmembrane helix</keyword>
<organism evidence="3 4">
    <name type="scientific">Planomonospora alba</name>
    <dbReference type="NCBI Taxonomy" id="161354"/>
    <lineage>
        <taxon>Bacteria</taxon>
        <taxon>Bacillati</taxon>
        <taxon>Actinomycetota</taxon>
        <taxon>Actinomycetes</taxon>
        <taxon>Streptosporangiales</taxon>
        <taxon>Streptosporangiaceae</taxon>
        <taxon>Planomonospora</taxon>
    </lineage>
</organism>
<evidence type="ECO:0000256" key="1">
    <source>
        <dbReference type="SAM" id="MobiDB-lite"/>
    </source>
</evidence>
<feature type="compositionally biased region" description="Pro residues" evidence="1">
    <location>
        <begin position="302"/>
        <end position="312"/>
    </location>
</feature>
<feature type="region of interest" description="Disordered" evidence="1">
    <location>
        <begin position="287"/>
        <end position="320"/>
    </location>
</feature>
<dbReference type="Proteomes" id="UP001500320">
    <property type="component" value="Unassembled WGS sequence"/>
</dbReference>
<comment type="caution">
    <text evidence="3">The sequence shown here is derived from an EMBL/GenBank/DDBJ whole genome shotgun (WGS) entry which is preliminary data.</text>
</comment>
<sequence>MLRWHRPLLLCSGLLAVLALACLGGLLLDDRTLDGVPVWAKPLKFAVSFAVYTLTWAWLLSLLRRTPRGGRRLGTVLAAASAFETALITFQAARGTRSHFNVATEADTAIYTLMGATATVLMAANMFAALLVLRERRADPVATRALRWGLALSAAGIALGYLMVLPTPQQLADPAAVIGAHGVGVPDGGPGLPLLGWSTTGGDLRVPHFVGMHAVQVLPLLALALSPLRDRGAALRLVTAAGAGYAGLLALVTWQALRGQPLLRPDGATLTAAALLLVAVTAGALSARRSPHHPTPEHPAPDRPGPARPGPAVPAETEAR</sequence>
<protein>
    <submittedName>
        <fullName evidence="3">Uncharacterized protein</fullName>
    </submittedName>
</protein>
<proteinExistence type="predicted"/>
<feature type="transmembrane region" description="Helical" evidence="2">
    <location>
        <begin position="75"/>
        <end position="93"/>
    </location>
</feature>
<feature type="transmembrane region" description="Helical" evidence="2">
    <location>
        <begin position="44"/>
        <end position="63"/>
    </location>
</feature>
<reference evidence="4" key="1">
    <citation type="journal article" date="2019" name="Int. J. Syst. Evol. Microbiol.">
        <title>The Global Catalogue of Microorganisms (GCM) 10K type strain sequencing project: providing services to taxonomists for standard genome sequencing and annotation.</title>
        <authorList>
            <consortium name="The Broad Institute Genomics Platform"/>
            <consortium name="The Broad Institute Genome Sequencing Center for Infectious Disease"/>
            <person name="Wu L."/>
            <person name="Ma J."/>
        </authorList>
    </citation>
    <scope>NUCLEOTIDE SEQUENCE [LARGE SCALE GENOMIC DNA]</scope>
    <source>
        <strain evidence="4">JCM 9373</strain>
    </source>
</reference>
<dbReference type="EMBL" id="BAAAUT010000048">
    <property type="protein sequence ID" value="GAA3154380.1"/>
    <property type="molecule type" value="Genomic_DNA"/>
</dbReference>
<feature type="transmembrane region" description="Helical" evidence="2">
    <location>
        <begin position="206"/>
        <end position="225"/>
    </location>
</feature>
<keyword evidence="2" id="KW-0812">Transmembrane</keyword>
<feature type="transmembrane region" description="Helical" evidence="2">
    <location>
        <begin position="269"/>
        <end position="287"/>
    </location>
</feature>
<accession>A0ABP6NP36</accession>
<gene>
    <name evidence="3" type="ORF">GCM10010466_51680</name>
</gene>
<keyword evidence="2" id="KW-0472">Membrane</keyword>
<evidence type="ECO:0000256" key="2">
    <source>
        <dbReference type="SAM" id="Phobius"/>
    </source>
</evidence>
<keyword evidence="4" id="KW-1185">Reference proteome</keyword>
<evidence type="ECO:0000313" key="3">
    <source>
        <dbReference type="EMBL" id="GAA3154380.1"/>
    </source>
</evidence>
<dbReference type="RefSeq" id="WP_344863802.1">
    <property type="nucleotide sequence ID" value="NZ_BAAAUT010000048.1"/>
</dbReference>
<feature type="transmembrane region" description="Helical" evidence="2">
    <location>
        <begin position="237"/>
        <end position="257"/>
    </location>
</feature>